<dbReference type="AlphaFoldDB" id="A0A7X0DN23"/>
<evidence type="ECO:0000313" key="3">
    <source>
        <dbReference type="Proteomes" id="UP000544872"/>
    </source>
</evidence>
<dbReference type="PANTHER" id="PTHR34980:SF2">
    <property type="entry name" value="INNER MEMBRANE PROTEIN YHAH-RELATED"/>
    <property type="match status" value="1"/>
</dbReference>
<dbReference type="GO" id="GO:0005886">
    <property type="term" value="C:plasma membrane"/>
    <property type="evidence" value="ECO:0007669"/>
    <property type="project" value="TreeGrafter"/>
</dbReference>
<feature type="transmembrane region" description="Helical" evidence="1">
    <location>
        <begin position="49"/>
        <end position="69"/>
    </location>
</feature>
<gene>
    <name evidence="2" type="ORF">FHS48_003001</name>
</gene>
<protein>
    <submittedName>
        <fullName evidence="2">Uncharacterized membrane protein YhaH (DUF805 family)</fullName>
    </submittedName>
</protein>
<name>A0A7X0DN23_NOVIT</name>
<accession>A0A7X0DN23</accession>
<keyword evidence="3" id="KW-1185">Reference proteome</keyword>
<evidence type="ECO:0000313" key="2">
    <source>
        <dbReference type="EMBL" id="MBB6211560.1"/>
    </source>
</evidence>
<dbReference type="RefSeq" id="WP_184264450.1">
    <property type="nucleotide sequence ID" value="NZ_JACIIX010000012.1"/>
</dbReference>
<sequence>MGFMDAVKVCFSKYVSFSGRACRSEYWYFMLFNLIVSVVLSVVEGIVDMPGLLVGLYSLAVTLPVLAVTARRLHDTGRSGWWMLIQLIPLVGFIILLLWLVKTGGDTENAYGPSPVAAA</sequence>
<keyword evidence="1" id="KW-0472">Membrane</keyword>
<evidence type="ECO:0000256" key="1">
    <source>
        <dbReference type="SAM" id="Phobius"/>
    </source>
</evidence>
<keyword evidence="1" id="KW-0812">Transmembrane</keyword>
<keyword evidence="1" id="KW-1133">Transmembrane helix</keyword>
<feature type="transmembrane region" description="Helical" evidence="1">
    <location>
        <begin position="81"/>
        <end position="101"/>
    </location>
</feature>
<feature type="transmembrane region" description="Helical" evidence="1">
    <location>
        <begin position="26"/>
        <end position="43"/>
    </location>
</feature>
<reference evidence="2 3" key="1">
    <citation type="submission" date="2020-08" db="EMBL/GenBank/DDBJ databases">
        <title>Genomic Encyclopedia of Type Strains, Phase IV (KMG-IV): sequencing the most valuable type-strain genomes for metagenomic binning, comparative biology and taxonomic classification.</title>
        <authorList>
            <person name="Goeker M."/>
        </authorList>
    </citation>
    <scope>NUCLEOTIDE SEQUENCE [LARGE SCALE GENOMIC DNA]</scope>
    <source>
        <strain evidence="2 3">DSM 11590</strain>
    </source>
</reference>
<dbReference type="Proteomes" id="UP000544872">
    <property type="component" value="Unassembled WGS sequence"/>
</dbReference>
<dbReference type="InterPro" id="IPR008523">
    <property type="entry name" value="DUF805"/>
</dbReference>
<proteinExistence type="predicted"/>
<dbReference type="PANTHER" id="PTHR34980">
    <property type="entry name" value="INNER MEMBRANE PROTEIN-RELATED-RELATED"/>
    <property type="match status" value="1"/>
</dbReference>
<dbReference type="EMBL" id="JACIIX010000012">
    <property type="protein sequence ID" value="MBB6211560.1"/>
    <property type="molecule type" value="Genomic_DNA"/>
</dbReference>
<organism evidence="2 3">
    <name type="scientific">Novispirillum itersonii</name>
    <name type="common">Aquaspirillum itersonii</name>
    <dbReference type="NCBI Taxonomy" id="189"/>
    <lineage>
        <taxon>Bacteria</taxon>
        <taxon>Pseudomonadati</taxon>
        <taxon>Pseudomonadota</taxon>
        <taxon>Alphaproteobacteria</taxon>
        <taxon>Rhodospirillales</taxon>
        <taxon>Novispirillaceae</taxon>
        <taxon>Novispirillum</taxon>
    </lineage>
</organism>
<comment type="caution">
    <text evidence="2">The sequence shown here is derived from an EMBL/GenBank/DDBJ whole genome shotgun (WGS) entry which is preliminary data.</text>
</comment>
<dbReference type="Pfam" id="PF05656">
    <property type="entry name" value="DUF805"/>
    <property type="match status" value="1"/>
</dbReference>